<dbReference type="GeneID" id="19194192"/>
<dbReference type="InterPro" id="IPR031348">
    <property type="entry name" value="PigL_N"/>
</dbReference>
<dbReference type="OrthoDB" id="3200163at2759"/>
<dbReference type="RefSeq" id="XP_007748265.1">
    <property type="nucleotide sequence ID" value="XM_007750075.1"/>
</dbReference>
<proteinExistence type="predicted"/>
<organism evidence="2 3">
    <name type="scientific">Cladophialophora psammophila CBS 110553</name>
    <dbReference type="NCBI Taxonomy" id="1182543"/>
    <lineage>
        <taxon>Eukaryota</taxon>
        <taxon>Fungi</taxon>
        <taxon>Dikarya</taxon>
        <taxon>Ascomycota</taxon>
        <taxon>Pezizomycotina</taxon>
        <taxon>Eurotiomycetes</taxon>
        <taxon>Chaetothyriomycetidae</taxon>
        <taxon>Chaetothyriales</taxon>
        <taxon>Herpotrichiellaceae</taxon>
        <taxon>Cladophialophora</taxon>
    </lineage>
</organism>
<dbReference type="HOGENOM" id="CLU_865952_0_0_1"/>
<gene>
    <name evidence="2" type="ORF">A1O5_09496</name>
</gene>
<comment type="caution">
    <text evidence="2">The sequence shown here is derived from an EMBL/GenBank/DDBJ whole genome shotgun (WGS) entry which is preliminary data.</text>
</comment>
<accession>W9WHV5</accession>
<reference evidence="2 3" key="1">
    <citation type="submission" date="2013-03" db="EMBL/GenBank/DDBJ databases">
        <title>The Genome Sequence of Cladophialophora psammophila CBS 110553.</title>
        <authorList>
            <consortium name="The Broad Institute Genomics Platform"/>
            <person name="Cuomo C."/>
            <person name="de Hoog S."/>
            <person name="Gorbushina A."/>
            <person name="Walker B."/>
            <person name="Young S.K."/>
            <person name="Zeng Q."/>
            <person name="Gargeya S."/>
            <person name="Fitzgerald M."/>
            <person name="Haas B."/>
            <person name="Abouelleil A."/>
            <person name="Allen A.W."/>
            <person name="Alvarado L."/>
            <person name="Arachchi H.M."/>
            <person name="Berlin A.M."/>
            <person name="Chapman S.B."/>
            <person name="Gainer-Dewar J."/>
            <person name="Goldberg J."/>
            <person name="Griggs A."/>
            <person name="Gujja S."/>
            <person name="Hansen M."/>
            <person name="Howarth C."/>
            <person name="Imamovic A."/>
            <person name="Ireland A."/>
            <person name="Larimer J."/>
            <person name="McCowan C."/>
            <person name="Murphy C."/>
            <person name="Pearson M."/>
            <person name="Poon T.W."/>
            <person name="Priest M."/>
            <person name="Roberts A."/>
            <person name="Saif S."/>
            <person name="Shea T."/>
            <person name="Sisk P."/>
            <person name="Sykes S."/>
            <person name="Wortman J."/>
            <person name="Nusbaum C."/>
            <person name="Birren B."/>
        </authorList>
    </citation>
    <scope>NUCLEOTIDE SEQUENCE [LARGE SCALE GENOMIC DNA]</scope>
    <source>
        <strain evidence="2 3">CBS 110553</strain>
    </source>
</reference>
<name>W9WHV5_9EURO</name>
<feature type="domain" description="Azaphilone pigments biosynthesis cluster protein L N-terminal" evidence="1">
    <location>
        <begin position="15"/>
        <end position="138"/>
    </location>
</feature>
<dbReference type="AlphaFoldDB" id="W9WHV5"/>
<sequence>MSGVEAVFGIAASGAGLLSLSIQLFESAAKLKRIYHAARDAPRTISRLLFGLETMAMALRQLEQYRQQRTASDALLARCIAECELHTSDIRELIDKMDDRLSKAAKIGGRLYAAFKHRDVKELLDGLEKAKSSLELAYMMYLSEEQRRRDQAYTDMLALHGTLINGLQTPFSAGNDRLVQQLTLLGQSSALSPQYSSMITSPTRSNTTTAIEPTAARFREIEATKGLDVLVIDRARGVKRKNDKPRFRATFRFPRWLIARVFDFAVTQTQWGWSVHLQTFNDVPYHSPIFHYCRNGNLEGIRRLIESGEATPLDAIYDGFSGLGGRLTVIEVSTHG</sequence>
<dbReference type="EMBL" id="AMGX01000016">
    <property type="protein sequence ID" value="EXJ67483.1"/>
    <property type="molecule type" value="Genomic_DNA"/>
</dbReference>
<keyword evidence="3" id="KW-1185">Reference proteome</keyword>
<protein>
    <recommendedName>
        <fullName evidence="1">Azaphilone pigments biosynthesis cluster protein L N-terminal domain-containing protein</fullName>
    </recommendedName>
</protein>
<evidence type="ECO:0000259" key="1">
    <source>
        <dbReference type="Pfam" id="PF17111"/>
    </source>
</evidence>
<evidence type="ECO:0000313" key="3">
    <source>
        <dbReference type="Proteomes" id="UP000019471"/>
    </source>
</evidence>
<dbReference type="Pfam" id="PF17111">
    <property type="entry name" value="PigL_N"/>
    <property type="match status" value="1"/>
</dbReference>
<evidence type="ECO:0000313" key="2">
    <source>
        <dbReference type="EMBL" id="EXJ67483.1"/>
    </source>
</evidence>
<dbReference type="Proteomes" id="UP000019471">
    <property type="component" value="Unassembled WGS sequence"/>
</dbReference>
<dbReference type="eggNOG" id="ENOG502RVAP">
    <property type="taxonomic scope" value="Eukaryota"/>
</dbReference>